<evidence type="ECO:0000313" key="5">
    <source>
        <dbReference type="EMBL" id="RLG70947.1"/>
    </source>
</evidence>
<dbReference type="EMBL" id="QMWP01000020">
    <property type="protein sequence ID" value="RLG70947.1"/>
    <property type="molecule type" value="Genomic_DNA"/>
</dbReference>
<dbReference type="PIRSF" id="PIRSF016210">
    <property type="entry name" value="UCP016210"/>
    <property type="match status" value="1"/>
</dbReference>
<dbReference type="SUPFAM" id="SSF142535">
    <property type="entry name" value="AF0625-like"/>
    <property type="match status" value="1"/>
</dbReference>
<sequence>MSKVCIVVSKKCEVGRNILPVLQEIGNFKESGSIFEGNKVYENDYAFLAVCNKLHIYAENINPPGSHIVFLSTHKSEKNIKCFTVHPVGNFGKAELGGKDFTLVKCSALLNRALFDSLRKFYEESMLKEEFALSLEVTHHGPYTEKPVAFMEIGSTTKEWHNEKALKLLANAALEGIKNFYEMKRDAYNVALCCGGNHYAAKFTRVLLKQNDLAYGHLIPKYHLENISIEIFREAVEKTVEGVNFVLVDRKGSNSVQREKIREFCKILNLKYRQTQK</sequence>
<keyword evidence="3 4" id="KW-0862">Zinc</keyword>
<dbReference type="Gene3D" id="3.40.50.10700">
    <property type="entry name" value="AF0625-like"/>
    <property type="match status" value="1"/>
</dbReference>
<comment type="catalytic activity">
    <reaction evidence="4">
        <text>glycyl-tRNA(Ala) + H2O = tRNA(Ala) + glycine + H(+)</text>
        <dbReference type="Rhea" id="RHEA:53744"/>
        <dbReference type="Rhea" id="RHEA-COMP:9657"/>
        <dbReference type="Rhea" id="RHEA-COMP:13640"/>
        <dbReference type="ChEBI" id="CHEBI:15377"/>
        <dbReference type="ChEBI" id="CHEBI:15378"/>
        <dbReference type="ChEBI" id="CHEBI:57305"/>
        <dbReference type="ChEBI" id="CHEBI:78442"/>
        <dbReference type="ChEBI" id="CHEBI:78522"/>
        <dbReference type="EC" id="3.1.1.96"/>
    </reaction>
</comment>
<comment type="similarity">
    <text evidence="4">Belongs to the DtdA deacylase family.</text>
</comment>
<comment type="catalytic activity">
    <reaction evidence="4">
        <text>a D-aminoacyl-tRNA + H2O = a tRNA + a D-alpha-amino acid + H(+)</text>
        <dbReference type="Rhea" id="RHEA:13953"/>
        <dbReference type="Rhea" id="RHEA-COMP:10123"/>
        <dbReference type="Rhea" id="RHEA-COMP:10124"/>
        <dbReference type="ChEBI" id="CHEBI:15377"/>
        <dbReference type="ChEBI" id="CHEBI:15378"/>
        <dbReference type="ChEBI" id="CHEBI:59871"/>
        <dbReference type="ChEBI" id="CHEBI:78442"/>
        <dbReference type="ChEBI" id="CHEBI:79333"/>
        <dbReference type="EC" id="3.1.1.96"/>
    </reaction>
</comment>
<evidence type="ECO:0000256" key="3">
    <source>
        <dbReference type="ARBA" id="ARBA00022833"/>
    </source>
</evidence>
<dbReference type="PANTHER" id="PTHR34667:SF1">
    <property type="entry name" value="D-AMINOACYL-TRNA DEACYLASE"/>
    <property type="match status" value="1"/>
</dbReference>
<comment type="cofactor">
    <cofactor evidence="4">
        <name>Zn(2+)</name>
        <dbReference type="ChEBI" id="CHEBI:29105"/>
    </cofactor>
    <text evidence="4">Binds 2 Zn(2+) ions per subunit.</text>
</comment>
<comment type="subunit">
    <text evidence="4">Monomer.</text>
</comment>
<protein>
    <recommendedName>
        <fullName evidence="4">D-aminoacyl-tRNA deacylase</fullName>
        <ecNumber evidence="4">3.1.1.96</ecNumber>
    </recommendedName>
</protein>
<keyword evidence="2 4" id="KW-0378">Hydrolase</keyword>
<dbReference type="Proteomes" id="UP000278031">
    <property type="component" value="Unassembled WGS sequence"/>
</dbReference>
<gene>
    <name evidence="4" type="primary">dtdA</name>
    <name evidence="5" type="ORF">DRO04_00835</name>
</gene>
<dbReference type="GO" id="GO:0008270">
    <property type="term" value="F:zinc ion binding"/>
    <property type="evidence" value="ECO:0007669"/>
    <property type="project" value="UniProtKB-UniRule"/>
</dbReference>
<dbReference type="EC" id="3.1.1.96" evidence="4"/>
<evidence type="ECO:0000313" key="6">
    <source>
        <dbReference type="Proteomes" id="UP000278031"/>
    </source>
</evidence>
<comment type="caution">
    <text evidence="5">The sequence shown here is derived from an EMBL/GenBank/DDBJ whole genome shotgun (WGS) entry which is preliminary data.</text>
</comment>
<dbReference type="GO" id="GO:0019478">
    <property type="term" value="P:D-amino acid catabolic process"/>
    <property type="evidence" value="ECO:0007669"/>
    <property type="project" value="UniProtKB-UniRule"/>
</dbReference>
<dbReference type="PANTHER" id="PTHR34667">
    <property type="entry name" value="D-AMINOACYL-TRNA DEACYLASE"/>
    <property type="match status" value="1"/>
</dbReference>
<dbReference type="Pfam" id="PF04414">
    <property type="entry name" value="tRNA_deacylase"/>
    <property type="match status" value="1"/>
</dbReference>
<dbReference type="Gene3D" id="3.40.630.50">
    <property type="entry name" value="AF0625-like"/>
    <property type="match status" value="1"/>
</dbReference>
<reference evidence="5 6" key="1">
    <citation type="submission" date="2018-06" db="EMBL/GenBank/DDBJ databases">
        <title>Extensive metabolic versatility and redundancy in microbially diverse, dynamic hydrothermal sediments.</title>
        <authorList>
            <person name="Dombrowski N."/>
            <person name="Teske A."/>
            <person name="Baker B.J."/>
        </authorList>
    </citation>
    <scope>NUCLEOTIDE SEQUENCE [LARGE SCALE GENOMIC DNA]</scope>
    <source>
        <strain evidence="5">B51_G17</strain>
    </source>
</reference>
<comment type="function">
    <text evidence="4">D-aminoacyl-tRNA deacylase with broad substrate specificity. By recycling D-aminoacyl-tRNA to D-amino acids and free tRNA molecules, this enzyme counteracts the toxicity associated with the formation of D-aminoacyl-tRNA entities in vivo.</text>
</comment>
<dbReference type="InterPro" id="IPR018033">
    <property type="entry name" value="Deacylase_DtdA_archaea"/>
</dbReference>
<organism evidence="5 6">
    <name type="scientific">Candidatus Iainarchaeum sp</name>
    <dbReference type="NCBI Taxonomy" id="3101447"/>
    <lineage>
        <taxon>Archaea</taxon>
        <taxon>Candidatus Iainarchaeota</taxon>
        <taxon>Candidatus Iainarchaeia</taxon>
        <taxon>Candidatus Iainarchaeales</taxon>
        <taxon>Candidatus Iainarchaeaceae</taxon>
        <taxon>Candidatus Iainarchaeum</taxon>
    </lineage>
</organism>
<dbReference type="InterPro" id="IPR007508">
    <property type="entry name" value="DtdA"/>
</dbReference>
<name>A0A497JJ97_9ARCH</name>
<evidence type="ECO:0000256" key="4">
    <source>
        <dbReference type="HAMAP-Rule" id="MF_00562"/>
    </source>
</evidence>
<dbReference type="GO" id="GO:0051499">
    <property type="term" value="F:D-aminoacyl-tRNA deacylase activity"/>
    <property type="evidence" value="ECO:0007669"/>
    <property type="project" value="UniProtKB-UniRule"/>
</dbReference>
<evidence type="ECO:0000256" key="1">
    <source>
        <dbReference type="ARBA" id="ARBA00022723"/>
    </source>
</evidence>
<dbReference type="GO" id="GO:0106026">
    <property type="term" value="F:Gly-tRNA(Ala) deacylase activity"/>
    <property type="evidence" value="ECO:0007669"/>
    <property type="project" value="RHEA"/>
</dbReference>
<dbReference type="HAMAP" id="MF_00562">
    <property type="entry name" value="Deacylase_DtdA"/>
    <property type="match status" value="1"/>
</dbReference>
<evidence type="ECO:0000256" key="2">
    <source>
        <dbReference type="ARBA" id="ARBA00022801"/>
    </source>
</evidence>
<dbReference type="AlphaFoldDB" id="A0A497JJ97"/>
<proteinExistence type="inferred from homology"/>
<keyword evidence="1 4" id="KW-0479">Metal-binding</keyword>
<accession>A0A497JJ97</accession>